<dbReference type="InterPro" id="IPR050984">
    <property type="entry name" value="Gfo/Idh/MocA_domain"/>
</dbReference>
<name>A0A2N9VS66_9HYPH</name>
<dbReference type="Proteomes" id="UP000232163">
    <property type="component" value="Unassembled WGS sequence"/>
</dbReference>
<keyword evidence="2" id="KW-0560">Oxidoreductase</keyword>
<evidence type="ECO:0000259" key="3">
    <source>
        <dbReference type="Pfam" id="PF01408"/>
    </source>
</evidence>
<evidence type="ECO:0000313" key="6">
    <source>
        <dbReference type="Proteomes" id="UP000232163"/>
    </source>
</evidence>
<dbReference type="InterPro" id="IPR055170">
    <property type="entry name" value="GFO_IDH_MocA-like_dom"/>
</dbReference>
<dbReference type="GO" id="GO:0000166">
    <property type="term" value="F:nucleotide binding"/>
    <property type="evidence" value="ECO:0007669"/>
    <property type="project" value="InterPro"/>
</dbReference>
<proteinExistence type="inferred from homology"/>
<protein>
    <recommendedName>
        <fullName evidence="7">Gfo/Idh/MocA-like oxidoreductase N-terminal domain-containing protein</fullName>
    </recommendedName>
</protein>
<dbReference type="EMBL" id="MZMT01000053">
    <property type="protein sequence ID" value="PIO42334.1"/>
    <property type="molecule type" value="Genomic_DNA"/>
</dbReference>
<evidence type="ECO:0000259" key="4">
    <source>
        <dbReference type="Pfam" id="PF22725"/>
    </source>
</evidence>
<evidence type="ECO:0000256" key="2">
    <source>
        <dbReference type="ARBA" id="ARBA00023002"/>
    </source>
</evidence>
<reference evidence="5 6" key="1">
    <citation type="journal article" date="2017" name="Int J Environ Stud">
        <title>Does the Miocene-Pliocene relict legume Oxytropis triphylla form nitrogen-fixing nodules with a combination of bacterial strains?</title>
        <authorList>
            <person name="Safronova V."/>
            <person name="Belimov A."/>
            <person name="Sazanova A."/>
            <person name="Kuznetsova I."/>
            <person name="Popova J."/>
            <person name="Andronov E."/>
            <person name="Verkhozina A."/>
            <person name="Tikhonovich I."/>
        </authorList>
    </citation>
    <scope>NUCLEOTIDE SEQUENCE [LARGE SCALE GENOMIC DNA]</scope>
    <source>
        <strain evidence="5 6">Tri-38</strain>
    </source>
</reference>
<dbReference type="Gene3D" id="3.30.360.10">
    <property type="entry name" value="Dihydrodipicolinate Reductase, domain 2"/>
    <property type="match status" value="1"/>
</dbReference>
<dbReference type="PANTHER" id="PTHR22604:SF105">
    <property type="entry name" value="TRANS-1,2-DIHYDROBENZENE-1,2-DIOL DEHYDROGENASE"/>
    <property type="match status" value="1"/>
</dbReference>
<dbReference type="GO" id="GO:0016491">
    <property type="term" value="F:oxidoreductase activity"/>
    <property type="evidence" value="ECO:0007669"/>
    <property type="project" value="UniProtKB-KW"/>
</dbReference>
<evidence type="ECO:0008006" key="7">
    <source>
        <dbReference type="Google" id="ProtNLM"/>
    </source>
</evidence>
<dbReference type="AlphaFoldDB" id="A0A2N9VS66"/>
<dbReference type="KEGG" id="pht:BLM14_14810"/>
<dbReference type="RefSeq" id="WP_100000136.1">
    <property type="nucleotide sequence ID" value="NZ_CP017940.1"/>
</dbReference>
<dbReference type="SUPFAM" id="SSF51735">
    <property type="entry name" value="NAD(P)-binding Rossmann-fold domains"/>
    <property type="match status" value="1"/>
</dbReference>
<dbReference type="Pfam" id="PF22725">
    <property type="entry name" value="GFO_IDH_MocA_C3"/>
    <property type="match status" value="1"/>
</dbReference>
<dbReference type="Pfam" id="PF01408">
    <property type="entry name" value="GFO_IDH_MocA"/>
    <property type="match status" value="1"/>
</dbReference>
<dbReference type="SUPFAM" id="SSF55347">
    <property type="entry name" value="Glyceraldehyde-3-phosphate dehydrogenase-like, C-terminal domain"/>
    <property type="match status" value="1"/>
</dbReference>
<feature type="domain" description="Gfo/Idh/MocA-like oxidoreductase N-terminal" evidence="3">
    <location>
        <begin position="15"/>
        <end position="128"/>
    </location>
</feature>
<comment type="caution">
    <text evidence="5">The sequence shown here is derived from an EMBL/GenBank/DDBJ whole genome shotgun (WGS) entry which is preliminary data.</text>
</comment>
<keyword evidence="6" id="KW-1185">Reference proteome</keyword>
<dbReference type="PANTHER" id="PTHR22604">
    <property type="entry name" value="OXIDOREDUCTASES"/>
    <property type="match status" value="1"/>
</dbReference>
<comment type="similarity">
    <text evidence="1">Belongs to the Gfo/Idh/MocA family.</text>
</comment>
<dbReference type="InterPro" id="IPR000683">
    <property type="entry name" value="Gfo/Idh/MocA-like_OxRdtase_N"/>
</dbReference>
<accession>A0A2N9VS66</accession>
<feature type="domain" description="GFO/IDH/MocA-like oxidoreductase" evidence="4">
    <location>
        <begin position="143"/>
        <end position="256"/>
    </location>
</feature>
<evidence type="ECO:0000256" key="1">
    <source>
        <dbReference type="ARBA" id="ARBA00010928"/>
    </source>
</evidence>
<organism evidence="5 6">
    <name type="scientific">Phyllobacterium zundukense</name>
    <dbReference type="NCBI Taxonomy" id="1867719"/>
    <lineage>
        <taxon>Bacteria</taxon>
        <taxon>Pseudomonadati</taxon>
        <taxon>Pseudomonadota</taxon>
        <taxon>Alphaproteobacteria</taxon>
        <taxon>Hyphomicrobiales</taxon>
        <taxon>Phyllobacteriaceae</taxon>
        <taxon>Phyllobacterium</taxon>
    </lineage>
</organism>
<sequence length="361" mass="38712">MDETGEKAAKGETFGWGIIGSGEIAQRFASDLVLVPGAVLAANHSRTMAKAESFREAFASQRAYSDLDSFMADPAIDAVYIATPNSLHLAQALKAVRSGKAVLTEKPLAPSHTEASVIQREAARVNVFAMEALWTLFLPALVAAKARIDAGGIGTIRKITAELAYAQEYQPESRFFSRSLGGGASLDLGIYCVSLAMYFLGQPQKVSGLWHAAPNGVDMCSEITLHYDGAEAQLSSGFDRDGANHFIIEGTDGAIRLNGPFHKVQRLTTYHGFAQRPPFGPLPGVTGLFGKILDRLPVPGRKTEEYPFEGNGLQFEAMAVMEAMRKGEKTSAIMPLANSVSALRAISIVLSQPATPRVIKL</sequence>
<gene>
    <name evidence="5" type="ORF">B5P45_25265</name>
</gene>
<dbReference type="OrthoDB" id="9792935at2"/>
<evidence type="ECO:0000313" key="5">
    <source>
        <dbReference type="EMBL" id="PIO42334.1"/>
    </source>
</evidence>
<dbReference type="InterPro" id="IPR036291">
    <property type="entry name" value="NAD(P)-bd_dom_sf"/>
</dbReference>
<dbReference type="Gene3D" id="3.40.50.720">
    <property type="entry name" value="NAD(P)-binding Rossmann-like Domain"/>
    <property type="match status" value="1"/>
</dbReference>